<sequence>MPSAASSPVKGPATVAVHTRPLVIAIDGPAASGKGTLAKRVAAAYGFAHLDTGSLYRAVGVAVLRAGGDPADPAAAGRAARDLHPEDGILADPDLRTDEAAQAASKVAAVPEVRAALLEFQRRFAEQPPGGAPGAVLDGRDIGTVVCPGADAKLFVTASVEVRADRRLKELQGRGIPAIPSDVLEDMKARDARDSQRAVAPLRPAADAFVLDTSALDADQAYAAAIAHIGSKTGLGPKA</sequence>
<evidence type="ECO:0000313" key="10">
    <source>
        <dbReference type="EMBL" id="AWK87706.1"/>
    </source>
</evidence>
<evidence type="ECO:0000256" key="2">
    <source>
        <dbReference type="ARBA" id="ARBA00022679"/>
    </source>
</evidence>
<evidence type="ECO:0000256" key="5">
    <source>
        <dbReference type="ARBA" id="ARBA00022840"/>
    </source>
</evidence>
<keyword evidence="2 8" id="KW-0808">Transferase</keyword>
<reference evidence="11" key="1">
    <citation type="submission" date="2018-05" db="EMBL/GenBank/DDBJ databases">
        <title>Azospirillum thermophila sp. nov., a novel isolated from hot spring.</title>
        <authorList>
            <person name="Zhao Z."/>
        </authorList>
    </citation>
    <scope>NUCLEOTIDE SEQUENCE [LARGE SCALE GENOMIC DNA]</scope>
    <source>
        <strain evidence="11">CFH 70021</strain>
    </source>
</reference>
<keyword evidence="5 8" id="KW-0067">ATP-binding</keyword>
<comment type="catalytic activity">
    <reaction evidence="6 8">
        <text>dCMP + ATP = dCDP + ADP</text>
        <dbReference type="Rhea" id="RHEA:25094"/>
        <dbReference type="ChEBI" id="CHEBI:30616"/>
        <dbReference type="ChEBI" id="CHEBI:57566"/>
        <dbReference type="ChEBI" id="CHEBI:58593"/>
        <dbReference type="ChEBI" id="CHEBI:456216"/>
        <dbReference type="EC" id="2.7.4.25"/>
    </reaction>
</comment>
<gene>
    <name evidence="8" type="primary">cmk</name>
    <name evidence="10" type="ORF">DEW08_17165</name>
</gene>
<dbReference type="Proteomes" id="UP000245629">
    <property type="component" value="Chromosome 2"/>
</dbReference>
<dbReference type="HAMAP" id="MF_00238">
    <property type="entry name" value="Cytidyl_kinase_type1"/>
    <property type="match status" value="1"/>
</dbReference>
<evidence type="ECO:0000256" key="7">
    <source>
        <dbReference type="ARBA" id="ARBA00048478"/>
    </source>
</evidence>
<dbReference type="Gene3D" id="3.40.50.300">
    <property type="entry name" value="P-loop containing nucleotide triphosphate hydrolases"/>
    <property type="match status" value="1"/>
</dbReference>
<dbReference type="KEGG" id="azz:DEW08_17165"/>
<keyword evidence="4 8" id="KW-0418">Kinase</keyword>
<name>A0A2S2CT98_9PROT</name>
<dbReference type="GO" id="GO:0006220">
    <property type="term" value="P:pyrimidine nucleotide metabolic process"/>
    <property type="evidence" value="ECO:0007669"/>
    <property type="project" value="UniProtKB-UniRule"/>
</dbReference>
<evidence type="ECO:0000256" key="1">
    <source>
        <dbReference type="ARBA" id="ARBA00009427"/>
    </source>
</evidence>
<feature type="domain" description="Cytidylate kinase" evidence="9">
    <location>
        <begin position="24"/>
        <end position="227"/>
    </location>
</feature>
<dbReference type="EC" id="2.7.4.25" evidence="8"/>
<evidence type="ECO:0000259" key="9">
    <source>
        <dbReference type="Pfam" id="PF02224"/>
    </source>
</evidence>
<evidence type="ECO:0000256" key="8">
    <source>
        <dbReference type="HAMAP-Rule" id="MF_00238"/>
    </source>
</evidence>
<comment type="subcellular location">
    <subcellularLocation>
        <location evidence="8">Cytoplasm</location>
    </subcellularLocation>
</comment>
<dbReference type="InterPro" id="IPR027417">
    <property type="entry name" value="P-loop_NTPase"/>
</dbReference>
<dbReference type="GO" id="GO:0036430">
    <property type="term" value="F:CMP kinase activity"/>
    <property type="evidence" value="ECO:0007669"/>
    <property type="project" value="RHEA"/>
</dbReference>
<dbReference type="NCBIfam" id="TIGR00017">
    <property type="entry name" value="cmk"/>
    <property type="match status" value="1"/>
</dbReference>
<dbReference type="SUPFAM" id="SSF52540">
    <property type="entry name" value="P-loop containing nucleoside triphosphate hydrolases"/>
    <property type="match status" value="1"/>
</dbReference>
<organism evidence="10 11">
    <name type="scientific">Azospirillum thermophilum</name>
    <dbReference type="NCBI Taxonomy" id="2202148"/>
    <lineage>
        <taxon>Bacteria</taxon>
        <taxon>Pseudomonadati</taxon>
        <taxon>Pseudomonadota</taxon>
        <taxon>Alphaproteobacteria</taxon>
        <taxon>Rhodospirillales</taxon>
        <taxon>Azospirillaceae</taxon>
        <taxon>Azospirillum</taxon>
    </lineage>
</organism>
<proteinExistence type="inferred from homology"/>
<evidence type="ECO:0000256" key="4">
    <source>
        <dbReference type="ARBA" id="ARBA00022777"/>
    </source>
</evidence>
<dbReference type="Pfam" id="PF02224">
    <property type="entry name" value="Cytidylate_kin"/>
    <property type="match status" value="1"/>
</dbReference>
<dbReference type="GO" id="GO:0005524">
    <property type="term" value="F:ATP binding"/>
    <property type="evidence" value="ECO:0007669"/>
    <property type="project" value="UniProtKB-UniRule"/>
</dbReference>
<comment type="catalytic activity">
    <reaction evidence="7 8">
        <text>CMP + ATP = CDP + ADP</text>
        <dbReference type="Rhea" id="RHEA:11600"/>
        <dbReference type="ChEBI" id="CHEBI:30616"/>
        <dbReference type="ChEBI" id="CHEBI:58069"/>
        <dbReference type="ChEBI" id="CHEBI:60377"/>
        <dbReference type="ChEBI" id="CHEBI:456216"/>
        <dbReference type="EC" id="2.7.4.25"/>
    </reaction>
</comment>
<keyword evidence="8" id="KW-0963">Cytoplasm</keyword>
<protein>
    <recommendedName>
        <fullName evidence="8">Cytidylate kinase</fullName>
        <shortName evidence="8">CK</shortName>
        <ecNumber evidence="8">2.7.4.25</ecNumber>
    </recommendedName>
    <alternativeName>
        <fullName evidence="8">Cytidine monophosphate kinase</fullName>
        <shortName evidence="8">CMP kinase</shortName>
    </alternativeName>
</protein>
<dbReference type="InterPro" id="IPR011994">
    <property type="entry name" value="Cytidylate_kinase_dom"/>
</dbReference>
<keyword evidence="11" id="KW-1185">Reference proteome</keyword>
<feature type="binding site" evidence="8">
    <location>
        <begin position="28"/>
        <end position="36"/>
    </location>
    <ligand>
        <name>ATP</name>
        <dbReference type="ChEBI" id="CHEBI:30616"/>
    </ligand>
</feature>
<evidence type="ECO:0000313" key="11">
    <source>
        <dbReference type="Proteomes" id="UP000245629"/>
    </source>
</evidence>
<evidence type="ECO:0000256" key="3">
    <source>
        <dbReference type="ARBA" id="ARBA00022741"/>
    </source>
</evidence>
<dbReference type="CDD" id="cd02020">
    <property type="entry name" value="CMPK"/>
    <property type="match status" value="1"/>
</dbReference>
<dbReference type="OrthoDB" id="9807434at2"/>
<comment type="similarity">
    <text evidence="1 8">Belongs to the cytidylate kinase family. Type 1 subfamily.</text>
</comment>
<keyword evidence="3 8" id="KW-0547">Nucleotide-binding</keyword>
<dbReference type="InterPro" id="IPR003136">
    <property type="entry name" value="Cytidylate_kin"/>
</dbReference>
<dbReference type="GO" id="GO:0036431">
    <property type="term" value="F:dCMP kinase activity"/>
    <property type="evidence" value="ECO:0007669"/>
    <property type="project" value="InterPro"/>
</dbReference>
<dbReference type="EMBL" id="CP029353">
    <property type="protein sequence ID" value="AWK87706.1"/>
    <property type="molecule type" value="Genomic_DNA"/>
</dbReference>
<evidence type="ECO:0000256" key="6">
    <source>
        <dbReference type="ARBA" id="ARBA00047615"/>
    </source>
</evidence>
<dbReference type="AlphaFoldDB" id="A0A2S2CT98"/>
<accession>A0A2S2CT98</accession>
<dbReference type="GO" id="GO:0005737">
    <property type="term" value="C:cytoplasm"/>
    <property type="evidence" value="ECO:0007669"/>
    <property type="project" value="UniProtKB-SubCell"/>
</dbReference>